<evidence type="ECO:0000259" key="12">
    <source>
        <dbReference type="Pfam" id="PF01931"/>
    </source>
</evidence>
<dbReference type="NCBIfam" id="TIGR00258">
    <property type="entry name" value="inosine/xanthosine triphosphatase"/>
    <property type="match status" value="1"/>
</dbReference>
<dbReference type="Gene3D" id="3.90.950.10">
    <property type="match status" value="1"/>
</dbReference>
<dbReference type="GO" id="GO:0000166">
    <property type="term" value="F:nucleotide binding"/>
    <property type="evidence" value="ECO:0007669"/>
    <property type="project" value="UniProtKB-KW"/>
</dbReference>
<evidence type="ECO:0000256" key="7">
    <source>
        <dbReference type="ARBA" id="ARBA00023211"/>
    </source>
</evidence>
<keyword evidence="3 11" id="KW-0547">Nucleotide-binding</keyword>
<keyword evidence="5 11" id="KW-0460">Magnesium</keyword>
<keyword evidence="2 11" id="KW-0479">Metal-binding</keyword>
<organism evidence="13 14">
    <name type="scientific">Arsenophonus nasoniae</name>
    <name type="common">son-killer infecting Nasonia vitripennis</name>
    <dbReference type="NCBI Taxonomy" id="638"/>
    <lineage>
        <taxon>Bacteria</taxon>
        <taxon>Pseudomonadati</taxon>
        <taxon>Pseudomonadota</taxon>
        <taxon>Gammaproteobacteria</taxon>
        <taxon>Enterobacterales</taxon>
        <taxon>Morganellaceae</taxon>
        <taxon>Arsenophonus</taxon>
    </lineage>
</organism>
<dbReference type="AlphaFoldDB" id="A0AA95G9E5"/>
<dbReference type="InterPro" id="IPR026533">
    <property type="entry name" value="NTPase/PRRC1"/>
</dbReference>
<comment type="catalytic activity">
    <reaction evidence="9 11">
        <text>XTP + H2O = XDP + phosphate + H(+)</text>
        <dbReference type="Rhea" id="RHEA:28406"/>
        <dbReference type="ChEBI" id="CHEBI:15377"/>
        <dbReference type="ChEBI" id="CHEBI:15378"/>
        <dbReference type="ChEBI" id="CHEBI:43474"/>
        <dbReference type="ChEBI" id="CHEBI:59884"/>
        <dbReference type="ChEBI" id="CHEBI:61314"/>
        <dbReference type="EC" id="3.6.1.73"/>
    </reaction>
</comment>
<keyword evidence="4 11" id="KW-0378">Hydrolase</keyword>
<comment type="similarity">
    <text evidence="10 11">Belongs to the YjjX NTPase family.</text>
</comment>
<evidence type="ECO:0000256" key="10">
    <source>
        <dbReference type="ARBA" id="ARBA00060855"/>
    </source>
</evidence>
<dbReference type="GO" id="GO:0046872">
    <property type="term" value="F:metal ion binding"/>
    <property type="evidence" value="ECO:0007669"/>
    <property type="project" value="UniProtKB-KW"/>
</dbReference>
<keyword evidence="6 11" id="KW-0546">Nucleotide metabolism</keyword>
<evidence type="ECO:0000256" key="1">
    <source>
        <dbReference type="ARBA" id="ARBA00001936"/>
    </source>
</evidence>
<dbReference type="GO" id="GO:0009117">
    <property type="term" value="P:nucleotide metabolic process"/>
    <property type="evidence" value="ECO:0007669"/>
    <property type="project" value="UniProtKB-KW"/>
</dbReference>
<name>A0AA95G9E5_9GAMM</name>
<comment type="catalytic activity">
    <reaction evidence="8 11">
        <text>ITP + H2O = IDP + phosphate + H(+)</text>
        <dbReference type="Rhea" id="RHEA:28330"/>
        <dbReference type="ChEBI" id="CHEBI:15377"/>
        <dbReference type="ChEBI" id="CHEBI:15378"/>
        <dbReference type="ChEBI" id="CHEBI:43474"/>
        <dbReference type="ChEBI" id="CHEBI:58280"/>
        <dbReference type="ChEBI" id="CHEBI:61402"/>
        <dbReference type="EC" id="3.6.1.73"/>
    </reaction>
</comment>
<evidence type="ECO:0000256" key="4">
    <source>
        <dbReference type="ARBA" id="ARBA00022801"/>
    </source>
</evidence>
<dbReference type="InterPro" id="IPR002786">
    <property type="entry name" value="Non_canon_purine_NTPase"/>
</dbReference>
<evidence type="ECO:0000256" key="6">
    <source>
        <dbReference type="ARBA" id="ARBA00023080"/>
    </source>
</evidence>
<proteinExistence type="inferred from homology"/>
<sequence>MYKVIAATANPAKINAIHLAFEAVFGTNNYKIESINVSSNVAKQPIGNIETRTGARQRGMALRQVRPEADFWVGIEAGIEDEMTFAWISIEHKQIRGESRSASIMLPEQILLSIQQGSELGDVMANITGMANIKHNEGAIGFFTNGLLSRASVYQQALILALAPIQHEIYKELNMMHDD</sequence>
<protein>
    <recommendedName>
        <fullName evidence="11">Inosine/xanthosine triphosphatase</fullName>
        <shortName evidence="11">ITPase/XTPase</shortName>
        <ecNumber evidence="11">3.6.1.73</ecNumber>
    </recommendedName>
    <alternativeName>
        <fullName evidence="11">Non-canonical purine NTP phosphatase</fullName>
    </alternativeName>
    <alternativeName>
        <fullName evidence="11">Non-standard purine NTP phosphatase</fullName>
    </alternativeName>
    <alternativeName>
        <fullName evidence="11">Nucleoside-triphosphate phosphatase</fullName>
        <shortName evidence="11">NTPase</shortName>
    </alternativeName>
</protein>
<evidence type="ECO:0000256" key="2">
    <source>
        <dbReference type="ARBA" id="ARBA00022723"/>
    </source>
</evidence>
<dbReference type="InterPro" id="IPR029001">
    <property type="entry name" value="ITPase-like_fam"/>
</dbReference>
<keyword evidence="7 11" id="KW-0464">Manganese</keyword>
<dbReference type="InterPro" id="IPR050299">
    <property type="entry name" value="YjjX_NTPase"/>
</dbReference>
<dbReference type="RefSeq" id="WP_280628883.1">
    <property type="nucleotide sequence ID" value="NZ_CP123498.1"/>
</dbReference>
<evidence type="ECO:0000256" key="5">
    <source>
        <dbReference type="ARBA" id="ARBA00022842"/>
    </source>
</evidence>
<dbReference type="SUPFAM" id="SSF52972">
    <property type="entry name" value="ITPase-like"/>
    <property type="match status" value="1"/>
</dbReference>
<comment type="cofactor">
    <cofactor evidence="1">
        <name>Mn(2+)</name>
        <dbReference type="ChEBI" id="CHEBI:29035"/>
    </cofactor>
</comment>
<comment type="cofactor">
    <cofactor evidence="11">
        <name>Mg(2+)</name>
        <dbReference type="ChEBI" id="CHEBI:18420"/>
    </cofactor>
    <cofactor evidence="11">
        <name>Mn(2+)</name>
        <dbReference type="ChEBI" id="CHEBI:29035"/>
    </cofactor>
    <text evidence="11">Binds 1 divalent metal cation per subunit; can use either Mg(2+) or Mn(2+).</text>
</comment>
<evidence type="ECO:0000256" key="11">
    <source>
        <dbReference type="HAMAP-Rule" id="MF_00648"/>
    </source>
</evidence>
<dbReference type="EC" id="3.6.1.73" evidence="11"/>
<dbReference type="FunFam" id="3.90.950.10:FF:000002">
    <property type="entry name" value="Inosine/xanthosine triphosphatase"/>
    <property type="match status" value="1"/>
</dbReference>
<comment type="caution">
    <text evidence="11">Lacks conserved residue(s) required for the propagation of feature annotation.</text>
</comment>
<comment type="function">
    <text evidence="11">Phosphatase that hydrolyzes non-canonical purine nucleotides such as XTP and ITP to their respective diphosphate derivatives. Probably excludes non-canonical purines from DNA/RNA precursor pool, thus preventing their incorporation into DNA/RNA and avoiding chromosomal lesions.</text>
</comment>
<dbReference type="Proteomes" id="UP001177597">
    <property type="component" value="Chromosome"/>
</dbReference>
<dbReference type="HAMAP" id="MF_00648">
    <property type="entry name" value="Non_canon_purine_NTPase_YjjX"/>
    <property type="match status" value="1"/>
</dbReference>
<evidence type="ECO:0000256" key="3">
    <source>
        <dbReference type="ARBA" id="ARBA00022741"/>
    </source>
</evidence>
<dbReference type="NCBIfam" id="NF003459">
    <property type="entry name" value="PRK05074.1"/>
    <property type="match status" value="1"/>
</dbReference>
<feature type="domain" description="Non-canonical purine NTP phosphatase/PRRC1" evidence="12">
    <location>
        <begin position="7"/>
        <end position="165"/>
    </location>
</feature>
<reference evidence="13" key="1">
    <citation type="submission" date="2023-04" db="EMBL/GenBank/DDBJ databases">
        <title>Genome dynamics across the evolutionary transition to endosymbiosis.</title>
        <authorList>
            <person name="Siozios S."/>
            <person name="Nadal-Jimenez P."/>
            <person name="Azagi T."/>
            <person name="Sprong H."/>
            <person name="Frost C.L."/>
            <person name="Parratt S.R."/>
            <person name="Taylor G."/>
            <person name="Brettell L."/>
            <person name="Lew K.C."/>
            <person name="Croft L."/>
            <person name="King K.C."/>
            <person name="Brockhurst M.A."/>
            <person name="Hypsa V."/>
            <person name="Novakova E."/>
            <person name="Darby A.C."/>
            <person name="Hurst G.D.D."/>
        </authorList>
    </citation>
    <scope>NUCLEOTIDE SEQUENCE</scope>
    <source>
        <strain evidence="13">AIh</strain>
    </source>
</reference>
<dbReference type="GO" id="GO:0103023">
    <property type="term" value="F:ITPase activity"/>
    <property type="evidence" value="ECO:0007669"/>
    <property type="project" value="UniProtKB-EC"/>
</dbReference>
<dbReference type="PANTHER" id="PTHR34699">
    <property type="match status" value="1"/>
</dbReference>
<dbReference type="EMBL" id="CP123498">
    <property type="protein sequence ID" value="WGL94671.1"/>
    <property type="molecule type" value="Genomic_DNA"/>
</dbReference>
<feature type="binding site" evidence="11">
    <location>
        <position position="68"/>
    </location>
    <ligand>
        <name>Mg(2+)</name>
        <dbReference type="ChEBI" id="CHEBI:18420"/>
    </ligand>
</feature>
<evidence type="ECO:0000256" key="8">
    <source>
        <dbReference type="ARBA" id="ARBA00048174"/>
    </source>
</evidence>
<feature type="binding site" evidence="11">
    <location>
        <begin position="68"/>
        <end position="69"/>
    </location>
    <ligand>
        <name>substrate</name>
    </ligand>
</feature>
<comment type="subunit">
    <text evidence="11">Homodimer.</text>
</comment>
<dbReference type="Pfam" id="PF01931">
    <property type="entry name" value="NTPase_I-T"/>
    <property type="match status" value="1"/>
</dbReference>
<gene>
    <name evidence="13" type="primary">yjjX</name>
    <name evidence="13" type="ORF">QE207_13265</name>
</gene>
<evidence type="ECO:0000256" key="9">
    <source>
        <dbReference type="ARBA" id="ARBA00048781"/>
    </source>
</evidence>
<dbReference type="GO" id="GO:0006772">
    <property type="term" value="P:thiamine metabolic process"/>
    <property type="evidence" value="ECO:0007669"/>
    <property type="project" value="TreeGrafter"/>
</dbReference>
<evidence type="ECO:0000313" key="14">
    <source>
        <dbReference type="Proteomes" id="UP001177597"/>
    </source>
</evidence>
<dbReference type="PANTHER" id="PTHR34699:SF2">
    <property type="entry name" value="NON-CANONICAL PURINE NTP PHOSPHATASE_PRRC1 DOMAIN-CONTAINING PROTEIN"/>
    <property type="match status" value="1"/>
</dbReference>
<accession>A0AA95G9E5</accession>
<evidence type="ECO:0000313" key="13">
    <source>
        <dbReference type="EMBL" id="WGL94671.1"/>
    </source>
</evidence>